<comment type="caution">
    <text evidence="3">The sequence shown here is derived from an EMBL/GenBank/DDBJ whole genome shotgun (WGS) entry which is preliminary data.</text>
</comment>
<gene>
    <name evidence="3" type="primary">N</name>
    <name evidence="3" type="ORF">CR513_57949</name>
</gene>
<organism evidence="3 4">
    <name type="scientific">Mucuna pruriens</name>
    <name type="common">Velvet bean</name>
    <name type="synonym">Dolichos pruriens</name>
    <dbReference type="NCBI Taxonomy" id="157652"/>
    <lineage>
        <taxon>Eukaryota</taxon>
        <taxon>Viridiplantae</taxon>
        <taxon>Streptophyta</taxon>
        <taxon>Embryophyta</taxon>
        <taxon>Tracheophyta</taxon>
        <taxon>Spermatophyta</taxon>
        <taxon>Magnoliopsida</taxon>
        <taxon>eudicotyledons</taxon>
        <taxon>Gunneridae</taxon>
        <taxon>Pentapetalae</taxon>
        <taxon>rosids</taxon>
        <taxon>fabids</taxon>
        <taxon>Fabales</taxon>
        <taxon>Fabaceae</taxon>
        <taxon>Papilionoideae</taxon>
        <taxon>50 kb inversion clade</taxon>
        <taxon>NPAAA clade</taxon>
        <taxon>indigoferoid/millettioid clade</taxon>
        <taxon>Phaseoleae</taxon>
        <taxon>Mucuna</taxon>
    </lineage>
</organism>
<sequence length="284" mass="33252">MKIVQHPKIINKLRTAAVYEMASSSSSGNVEERHEVFLSFRGEDTRKSFTSHLHAAFKRVDIKTYIDYNLERGDEISGTLLRAIEDAKLSVIVFSKNFGTSKWCLDEVKKIMDCKKTRGQMVVPVFYDVEPTHVRNQTGSFASAFARHEQRFIDKPNKVQKWRDALTQATNLSGWDCSVDRLESEIVEEIAKDVLQKLNRVFVGDLDHEIAKYEQLARHQMGYFKSTPRPTHWQNYQETVEHIKKLQMERHRRLLRIPPNMYSEANDSNANNDFYNIWSNIYRF</sequence>
<reference evidence="3" key="1">
    <citation type="submission" date="2018-05" db="EMBL/GenBank/DDBJ databases">
        <title>Draft genome of Mucuna pruriens seed.</title>
        <authorList>
            <person name="Nnadi N.E."/>
            <person name="Vos R."/>
            <person name="Hasami M.H."/>
            <person name="Devisetty U.K."/>
            <person name="Aguiy J.C."/>
        </authorList>
    </citation>
    <scope>NUCLEOTIDE SEQUENCE [LARGE SCALE GENOMIC DNA]</scope>
    <source>
        <strain evidence="3">JCA_2017</strain>
    </source>
</reference>
<protein>
    <submittedName>
        <fullName evidence="3">TMV resistance protein N</fullName>
    </submittedName>
</protein>
<dbReference type="STRING" id="157652.A0A371EC43"/>
<dbReference type="InterPro" id="IPR035897">
    <property type="entry name" value="Toll_tir_struct_dom_sf"/>
</dbReference>
<dbReference type="PROSITE" id="PS50104">
    <property type="entry name" value="TIR"/>
    <property type="match status" value="1"/>
</dbReference>
<dbReference type="EMBL" id="QJKJ01014805">
    <property type="protein sequence ID" value="RDX63603.1"/>
    <property type="molecule type" value="Genomic_DNA"/>
</dbReference>
<name>A0A371EC43_MUCPR</name>
<keyword evidence="1" id="KW-0520">NAD</keyword>
<feature type="domain" description="TIR" evidence="2">
    <location>
        <begin position="32"/>
        <end position="198"/>
    </location>
</feature>
<dbReference type="FunFam" id="3.40.50.10140:FF:000007">
    <property type="entry name" value="Disease resistance protein (TIR-NBS-LRR class)"/>
    <property type="match status" value="1"/>
</dbReference>
<dbReference type="PANTHER" id="PTHR32009:SF151">
    <property type="entry name" value="TIR DOMAIN-CONTAINING PROTEIN-RELATED"/>
    <property type="match status" value="1"/>
</dbReference>
<evidence type="ECO:0000313" key="3">
    <source>
        <dbReference type="EMBL" id="RDX63603.1"/>
    </source>
</evidence>
<dbReference type="OrthoDB" id="6420355at2759"/>
<dbReference type="SMART" id="SM00255">
    <property type="entry name" value="TIR"/>
    <property type="match status" value="1"/>
</dbReference>
<dbReference type="Gene3D" id="3.40.50.10140">
    <property type="entry name" value="Toll/interleukin-1 receptor homology (TIR) domain"/>
    <property type="match status" value="1"/>
</dbReference>
<dbReference type="Proteomes" id="UP000257109">
    <property type="component" value="Unassembled WGS sequence"/>
</dbReference>
<feature type="non-terminal residue" evidence="3">
    <location>
        <position position="1"/>
    </location>
</feature>
<accession>A0A371EC43</accession>
<dbReference type="Pfam" id="PF01582">
    <property type="entry name" value="TIR"/>
    <property type="match status" value="1"/>
</dbReference>
<evidence type="ECO:0000256" key="1">
    <source>
        <dbReference type="ARBA" id="ARBA00023027"/>
    </source>
</evidence>
<dbReference type="SUPFAM" id="SSF52200">
    <property type="entry name" value="Toll/Interleukin receptor TIR domain"/>
    <property type="match status" value="1"/>
</dbReference>
<dbReference type="AlphaFoldDB" id="A0A371EC43"/>
<keyword evidence="4" id="KW-1185">Reference proteome</keyword>
<evidence type="ECO:0000259" key="2">
    <source>
        <dbReference type="PROSITE" id="PS50104"/>
    </source>
</evidence>
<dbReference type="PANTHER" id="PTHR32009">
    <property type="entry name" value="TMV RESISTANCE PROTEIN N-LIKE"/>
    <property type="match status" value="1"/>
</dbReference>
<dbReference type="InterPro" id="IPR000157">
    <property type="entry name" value="TIR_dom"/>
</dbReference>
<dbReference type="GO" id="GO:0007165">
    <property type="term" value="P:signal transduction"/>
    <property type="evidence" value="ECO:0007669"/>
    <property type="project" value="InterPro"/>
</dbReference>
<evidence type="ECO:0000313" key="4">
    <source>
        <dbReference type="Proteomes" id="UP000257109"/>
    </source>
</evidence>
<proteinExistence type="predicted"/>